<evidence type="ECO:0000256" key="10">
    <source>
        <dbReference type="HAMAP-Rule" id="MF_00097"/>
    </source>
</evidence>
<evidence type="ECO:0000259" key="14">
    <source>
        <dbReference type="Pfam" id="PF02581"/>
    </source>
</evidence>
<comment type="caution">
    <text evidence="15">The sequence shown here is derived from an EMBL/GenBank/DDBJ whole genome shotgun (WGS) entry which is preliminary data.</text>
</comment>
<dbReference type="CDD" id="cd00564">
    <property type="entry name" value="TMP_TenI"/>
    <property type="match status" value="1"/>
</dbReference>
<dbReference type="InterPro" id="IPR036206">
    <property type="entry name" value="ThiamineP_synth_sf"/>
</dbReference>
<proteinExistence type="inferred from homology"/>
<dbReference type="PANTHER" id="PTHR20857">
    <property type="entry name" value="THIAMINE-PHOSPHATE PYROPHOSPHORYLASE"/>
    <property type="match status" value="1"/>
</dbReference>
<evidence type="ECO:0000256" key="13">
    <source>
        <dbReference type="RuleBase" id="RU004253"/>
    </source>
</evidence>
<dbReference type="EC" id="2.5.1.3" evidence="10"/>
<evidence type="ECO:0000313" key="15">
    <source>
        <dbReference type="EMBL" id="TQE92508.1"/>
    </source>
</evidence>
<dbReference type="OrthoDB" id="9812206at2"/>
<keyword evidence="4 10" id="KW-0460">Magnesium</keyword>
<organism evidence="15 16">
    <name type="scientific">Ureibacillus terrenus</name>
    <dbReference type="NCBI Taxonomy" id="118246"/>
    <lineage>
        <taxon>Bacteria</taxon>
        <taxon>Bacillati</taxon>
        <taxon>Bacillota</taxon>
        <taxon>Bacilli</taxon>
        <taxon>Bacillales</taxon>
        <taxon>Caryophanaceae</taxon>
        <taxon>Ureibacillus</taxon>
    </lineage>
</organism>
<dbReference type="EMBL" id="VIGD01000001">
    <property type="protein sequence ID" value="TQE92508.1"/>
    <property type="molecule type" value="Genomic_DNA"/>
</dbReference>
<comment type="function">
    <text evidence="10">Condenses 4-methyl-5-(beta-hydroxyethyl)thiazole monophosphate (THZ-P) and 2-methyl-4-amino-5-hydroxymethyl pyrimidine pyrophosphate (HMP-PP) to form thiamine monophosphate (TMP).</text>
</comment>
<dbReference type="GO" id="GO:0009228">
    <property type="term" value="P:thiamine biosynthetic process"/>
    <property type="evidence" value="ECO:0007669"/>
    <property type="project" value="UniProtKB-KW"/>
</dbReference>
<dbReference type="GO" id="GO:0000287">
    <property type="term" value="F:magnesium ion binding"/>
    <property type="evidence" value="ECO:0007669"/>
    <property type="project" value="UniProtKB-UniRule"/>
</dbReference>
<evidence type="ECO:0000256" key="12">
    <source>
        <dbReference type="RuleBase" id="RU003826"/>
    </source>
</evidence>
<sequence>MVRPITSPIDSEQRRRWKSLNRKDLAVYFIMGTENCRGEEPLKVLEEALQAGITFFQLREKGERPLKGEELERFARECQSLCKRYHVPFIVNDDVELALKIDADGIHVGQDDTPIEEIRGRFQNKIIGVSVHNEEEMAKAVEGGADYVGIGPIYETKSKRDAKKPAGVTFLKKAREMYPGIPIVAIGGITPMNAREVIEAGADGVAVISAICESGNRQQTVRLLKGKQ</sequence>
<comment type="catalytic activity">
    <reaction evidence="9 10 12">
        <text>2-[(2R,5Z)-2-carboxy-4-methylthiazol-5(2H)-ylidene]ethyl phosphate + 4-amino-2-methyl-5-(diphosphooxymethyl)pyrimidine + 2 H(+) = thiamine phosphate + CO2 + diphosphate</text>
        <dbReference type="Rhea" id="RHEA:47844"/>
        <dbReference type="ChEBI" id="CHEBI:15378"/>
        <dbReference type="ChEBI" id="CHEBI:16526"/>
        <dbReference type="ChEBI" id="CHEBI:33019"/>
        <dbReference type="ChEBI" id="CHEBI:37575"/>
        <dbReference type="ChEBI" id="CHEBI:57841"/>
        <dbReference type="ChEBI" id="CHEBI:62899"/>
        <dbReference type="EC" id="2.5.1.3"/>
    </reaction>
</comment>
<keyword evidence="2 10" id="KW-0808">Transferase</keyword>
<keyword evidence="6" id="KW-0342">GTP-binding</keyword>
<accession>A0A540V711</accession>
<feature type="binding site" evidence="10">
    <location>
        <begin position="57"/>
        <end position="61"/>
    </location>
    <ligand>
        <name>4-amino-2-methyl-5-(diphosphooxymethyl)pyrimidine</name>
        <dbReference type="ChEBI" id="CHEBI:57841"/>
    </ligand>
</feature>
<evidence type="ECO:0000256" key="6">
    <source>
        <dbReference type="ARBA" id="ARBA00023134"/>
    </source>
</evidence>
<comment type="catalytic activity">
    <reaction evidence="7 10 12">
        <text>4-methyl-5-(2-phosphooxyethyl)-thiazole + 4-amino-2-methyl-5-(diphosphooxymethyl)pyrimidine + H(+) = thiamine phosphate + diphosphate</text>
        <dbReference type="Rhea" id="RHEA:22328"/>
        <dbReference type="ChEBI" id="CHEBI:15378"/>
        <dbReference type="ChEBI" id="CHEBI:33019"/>
        <dbReference type="ChEBI" id="CHEBI:37575"/>
        <dbReference type="ChEBI" id="CHEBI:57841"/>
        <dbReference type="ChEBI" id="CHEBI:58296"/>
        <dbReference type="EC" id="2.5.1.3"/>
    </reaction>
</comment>
<dbReference type="SUPFAM" id="SSF51391">
    <property type="entry name" value="Thiamin phosphate synthase"/>
    <property type="match status" value="1"/>
</dbReference>
<comment type="similarity">
    <text evidence="10 12">Belongs to the thiamine-phosphate synthase family.</text>
</comment>
<keyword evidence="3 10" id="KW-0479">Metal-binding</keyword>
<evidence type="ECO:0000256" key="9">
    <source>
        <dbReference type="ARBA" id="ARBA00047883"/>
    </source>
</evidence>
<dbReference type="Gene3D" id="3.20.20.70">
    <property type="entry name" value="Aldolase class I"/>
    <property type="match status" value="1"/>
</dbReference>
<evidence type="ECO:0000256" key="2">
    <source>
        <dbReference type="ARBA" id="ARBA00022679"/>
    </source>
</evidence>
<evidence type="ECO:0000256" key="7">
    <source>
        <dbReference type="ARBA" id="ARBA00047334"/>
    </source>
</evidence>
<evidence type="ECO:0000256" key="11">
    <source>
        <dbReference type="PROSITE-ProRule" id="PRU10134"/>
    </source>
</evidence>
<dbReference type="PROSITE" id="PS00513">
    <property type="entry name" value="ADENYLOSUCCIN_SYN_2"/>
    <property type="match status" value="1"/>
</dbReference>
<dbReference type="GO" id="GO:0004789">
    <property type="term" value="F:thiamine-phosphate diphosphorylase activity"/>
    <property type="evidence" value="ECO:0007669"/>
    <property type="project" value="UniProtKB-UniRule"/>
</dbReference>
<reference evidence="15 16" key="1">
    <citation type="submission" date="2019-06" db="EMBL/GenBank/DDBJ databases">
        <title>Genome sequence of Ureibacillus terrenus.</title>
        <authorList>
            <person name="Maclea K.S."/>
            <person name="Simoes M."/>
        </authorList>
    </citation>
    <scope>NUCLEOTIDE SEQUENCE [LARGE SCALE GENOMIC DNA]</scope>
    <source>
        <strain evidence="15 16">ATCC BAA-384</strain>
    </source>
</reference>
<feature type="binding site" evidence="10">
    <location>
        <position position="159"/>
    </location>
    <ligand>
        <name>4-amino-2-methyl-5-(diphosphooxymethyl)pyrimidine</name>
        <dbReference type="ChEBI" id="CHEBI:57841"/>
    </ligand>
</feature>
<evidence type="ECO:0000256" key="5">
    <source>
        <dbReference type="ARBA" id="ARBA00022977"/>
    </source>
</evidence>
<dbReference type="InterPro" id="IPR033128">
    <property type="entry name" value="Adenylosuccin_syn_Lys_AS"/>
</dbReference>
<dbReference type="InterPro" id="IPR013785">
    <property type="entry name" value="Aldolase_TIM"/>
</dbReference>
<dbReference type="GO" id="GO:0009229">
    <property type="term" value="P:thiamine diphosphate biosynthetic process"/>
    <property type="evidence" value="ECO:0007669"/>
    <property type="project" value="UniProtKB-UniRule"/>
</dbReference>
<feature type="binding site" evidence="10">
    <location>
        <position position="188"/>
    </location>
    <ligand>
        <name>2-[(2R,5Z)-2-carboxy-4-methylthiazol-5(2H)-ylidene]ethyl phosphate</name>
        <dbReference type="ChEBI" id="CHEBI:62899"/>
    </ligand>
</feature>
<protein>
    <recommendedName>
        <fullName evidence="10">Thiamine-phosphate synthase</fullName>
        <shortName evidence="10">TP synthase</shortName>
        <shortName evidence="10">TPS</shortName>
        <ecNumber evidence="10">2.5.1.3</ecNumber>
    </recommendedName>
    <alternativeName>
        <fullName evidence="10">Thiamine-phosphate pyrophosphorylase</fullName>
        <shortName evidence="10">TMP pyrophosphorylase</shortName>
        <shortName evidence="10">TMP-PPase</shortName>
    </alternativeName>
</protein>
<dbReference type="GO" id="GO:0005737">
    <property type="term" value="C:cytoplasm"/>
    <property type="evidence" value="ECO:0007669"/>
    <property type="project" value="TreeGrafter"/>
</dbReference>
<dbReference type="Pfam" id="PF02581">
    <property type="entry name" value="TMP-TENI"/>
    <property type="match status" value="1"/>
</dbReference>
<dbReference type="HAMAP" id="MF_00097">
    <property type="entry name" value="TMP_synthase"/>
    <property type="match status" value="1"/>
</dbReference>
<dbReference type="InterPro" id="IPR034291">
    <property type="entry name" value="TMP_synthase"/>
</dbReference>
<keyword evidence="16" id="KW-1185">Reference proteome</keyword>
<evidence type="ECO:0000256" key="1">
    <source>
        <dbReference type="ARBA" id="ARBA00005165"/>
    </source>
</evidence>
<evidence type="ECO:0000256" key="8">
    <source>
        <dbReference type="ARBA" id="ARBA00047851"/>
    </source>
</evidence>
<dbReference type="Proteomes" id="UP000315753">
    <property type="component" value="Unassembled WGS sequence"/>
</dbReference>
<evidence type="ECO:0000256" key="3">
    <source>
        <dbReference type="ARBA" id="ARBA00022723"/>
    </source>
</evidence>
<feature type="binding site" evidence="10">
    <location>
        <position position="92"/>
    </location>
    <ligand>
        <name>4-amino-2-methyl-5-(diphosphooxymethyl)pyrimidine</name>
        <dbReference type="ChEBI" id="CHEBI:57841"/>
    </ligand>
</feature>
<dbReference type="NCBIfam" id="TIGR00693">
    <property type="entry name" value="thiE"/>
    <property type="match status" value="1"/>
</dbReference>
<feature type="domain" description="Thiamine phosphate synthase/TenI" evidence="14">
    <location>
        <begin position="27"/>
        <end position="211"/>
    </location>
</feature>
<dbReference type="FunFam" id="3.20.20.70:FF:000096">
    <property type="entry name" value="Thiamine-phosphate synthase"/>
    <property type="match status" value="1"/>
</dbReference>
<feature type="binding site" evidence="10">
    <location>
        <position position="130"/>
    </location>
    <ligand>
        <name>4-amino-2-methyl-5-(diphosphooxymethyl)pyrimidine</name>
        <dbReference type="ChEBI" id="CHEBI:57841"/>
    </ligand>
</feature>
<comment type="catalytic activity">
    <reaction evidence="8 10 12">
        <text>2-(2-carboxy-4-methylthiazol-5-yl)ethyl phosphate + 4-amino-2-methyl-5-(diphosphooxymethyl)pyrimidine + 2 H(+) = thiamine phosphate + CO2 + diphosphate</text>
        <dbReference type="Rhea" id="RHEA:47848"/>
        <dbReference type="ChEBI" id="CHEBI:15378"/>
        <dbReference type="ChEBI" id="CHEBI:16526"/>
        <dbReference type="ChEBI" id="CHEBI:33019"/>
        <dbReference type="ChEBI" id="CHEBI:37575"/>
        <dbReference type="ChEBI" id="CHEBI:57841"/>
        <dbReference type="ChEBI" id="CHEBI:62890"/>
        <dbReference type="EC" id="2.5.1.3"/>
    </reaction>
</comment>
<comment type="pathway">
    <text evidence="1 10 13">Cofactor biosynthesis; thiamine diphosphate biosynthesis; thiamine phosphate from 4-amino-2-methyl-5-diphosphomethylpyrimidine and 4-methyl-5-(2-phosphoethyl)-thiazole: step 1/1.</text>
</comment>
<gene>
    <name evidence="10" type="primary">thiE</name>
    <name evidence="15" type="ORF">FKZ59_00205</name>
</gene>
<feature type="binding site" evidence="10">
    <location>
        <position position="93"/>
    </location>
    <ligand>
        <name>Mg(2+)</name>
        <dbReference type="ChEBI" id="CHEBI:18420"/>
    </ligand>
</feature>
<keyword evidence="6" id="KW-0547">Nucleotide-binding</keyword>
<feature type="binding site" evidence="10">
    <location>
        <position position="112"/>
    </location>
    <ligand>
        <name>Mg(2+)</name>
        <dbReference type="ChEBI" id="CHEBI:18420"/>
    </ligand>
</feature>
<dbReference type="GO" id="GO:0005525">
    <property type="term" value="F:GTP binding"/>
    <property type="evidence" value="ECO:0007669"/>
    <property type="project" value="UniProtKB-KW"/>
</dbReference>
<dbReference type="UniPathway" id="UPA00060">
    <property type="reaction ID" value="UER00141"/>
</dbReference>
<evidence type="ECO:0000256" key="4">
    <source>
        <dbReference type="ARBA" id="ARBA00022842"/>
    </source>
</evidence>
<comment type="cofactor">
    <cofactor evidence="10">
        <name>Mg(2+)</name>
        <dbReference type="ChEBI" id="CHEBI:18420"/>
    </cofactor>
    <text evidence="10">Binds 1 Mg(2+) ion per subunit.</text>
</comment>
<name>A0A540V711_9BACL</name>
<feature type="binding site" evidence="10">
    <location>
        <begin position="208"/>
        <end position="209"/>
    </location>
    <ligand>
        <name>2-[(2R,5Z)-2-carboxy-4-methylthiazol-5(2H)-ylidene]ethyl phosphate</name>
        <dbReference type="ChEBI" id="CHEBI:62899"/>
    </ligand>
</feature>
<evidence type="ECO:0000313" key="16">
    <source>
        <dbReference type="Proteomes" id="UP000315753"/>
    </source>
</evidence>
<dbReference type="AlphaFoldDB" id="A0A540V711"/>
<feature type="active site" evidence="11">
    <location>
        <position position="157"/>
    </location>
</feature>
<dbReference type="PANTHER" id="PTHR20857:SF15">
    <property type="entry name" value="THIAMINE-PHOSPHATE SYNTHASE"/>
    <property type="match status" value="1"/>
</dbReference>
<dbReference type="InterPro" id="IPR022998">
    <property type="entry name" value="ThiamineP_synth_TenI"/>
</dbReference>
<keyword evidence="5 10" id="KW-0784">Thiamine biosynthesis</keyword>
<feature type="binding site" evidence="10">
    <location>
        <begin position="156"/>
        <end position="158"/>
    </location>
    <ligand>
        <name>2-[(2R,5Z)-2-carboxy-4-methylthiazol-5(2H)-ylidene]ethyl phosphate</name>
        <dbReference type="ChEBI" id="CHEBI:62899"/>
    </ligand>
</feature>